<organism evidence="1 2">
    <name type="scientific">Flavivirga eckloniae</name>
    <dbReference type="NCBI Taxonomy" id="1803846"/>
    <lineage>
        <taxon>Bacteria</taxon>
        <taxon>Pseudomonadati</taxon>
        <taxon>Bacteroidota</taxon>
        <taxon>Flavobacteriia</taxon>
        <taxon>Flavobacteriales</taxon>
        <taxon>Flavobacteriaceae</taxon>
        <taxon>Flavivirga</taxon>
    </lineage>
</organism>
<evidence type="ECO:0008006" key="3">
    <source>
        <dbReference type="Google" id="ProtNLM"/>
    </source>
</evidence>
<evidence type="ECO:0000313" key="1">
    <source>
        <dbReference type="EMBL" id="AUP78668.1"/>
    </source>
</evidence>
<dbReference type="Proteomes" id="UP000235826">
    <property type="component" value="Chromosome"/>
</dbReference>
<dbReference type="RefSeq" id="WP_102755323.1">
    <property type="nucleotide sequence ID" value="NZ_CP025791.1"/>
</dbReference>
<dbReference type="EMBL" id="CP025791">
    <property type="protein sequence ID" value="AUP78668.1"/>
    <property type="molecule type" value="Genomic_DNA"/>
</dbReference>
<evidence type="ECO:0000313" key="2">
    <source>
        <dbReference type="Proteomes" id="UP000235826"/>
    </source>
</evidence>
<name>A0A2K9PPB7_9FLAO</name>
<dbReference type="OrthoDB" id="1047112at2"/>
<gene>
    <name evidence="1" type="ORF">C1H87_08085</name>
</gene>
<dbReference type="KEGG" id="fek:C1H87_08085"/>
<dbReference type="Pfam" id="PF15869">
    <property type="entry name" value="TolB_like"/>
    <property type="match status" value="1"/>
</dbReference>
<keyword evidence="2" id="KW-1185">Reference proteome</keyword>
<sequence length="345" mass="39936">MKKYLIFVSILISCSKTYNKDFEIYFTEVKTVDLKSDKVRLKYDSETFFSQIPEMIFVDSLLIINDRNPDYTMKIINLKNNKVQNFGKKGRGPNEFQIPFSKVSVDKFSKKIYIRNSSNYHIYSIDSLKKGKELNKPLSKFEIKLSDTQFLINTYCKNYIIGGTYKTPIGLYNIKTKASTEKYEYDTGGSLGNQANFFSHPSKPKVIYIQSNSEIMGIVTIKNDDVERKELSWWKENNEQVTEGGKTHAKSKYSSNNRRSFMSATTSENYIYILYSGKPVGTTKESYNKARLCDMIYVFDWEGNAIKKYRLDQDVTSIALDEKNNLLYASSYGDGSPYIVKYKLE</sequence>
<dbReference type="InterPro" id="IPR011044">
    <property type="entry name" value="Quino_amine_DH_bsu"/>
</dbReference>
<proteinExistence type="predicted"/>
<protein>
    <recommendedName>
        <fullName evidence="3">6-bladed beta-propeller</fullName>
    </recommendedName>
</protein>
<dbReference type="SUPFAM" id="SSF50969">
    <property type="entry name" value="YVTN repeat-like/Quinoprotein amine dehydrogenase"/>
    <property type="match status" value="1"/>
</dbReference>
<dbReference type="AlphaFoldDB" id="A0A2K9PPB7"/>
<accession>A0A2K9PPB7</accession>
<reference evidence="1 2" key="1">
    <citation type="submission" date="2018-01" db="EMBL/GenBank/DDBJ databases">
        <title>Complete genome sequence of Flavivirga eckloniae ECD14 isolated from seaweed Ecklonia cava.</title>
        <authorList>
            <person name="Lee J.H."/>
            <person name="Baik K.S."/>
            <person name="Seong C.N."/>
        </authorList>
    </citation>
    <scope>NUCLEOTIDE SEQUENCE [LARGE SCALE GENOMIC DNA]</scope>
    <source>
        <strain evidence="1 2">ECD14</strain>
    </source>
</reference>